<evidence type="ECO:0000313" key="2">
    <source>
        <dbReference type="EMBL" id="PFH48120.1"/>
    </source>
</evidence>
<dbReference type="InterPro" id="IPR048508">
    <property type="entry name" value="LDL"/>
</dbReference>
<evidence type="ECO:0000313" key="3">
    <source>
        <dbReference type="Proteomes" id="UP000242287"/>
    </source>
</evidence>
<reference evidence="2 3" key="1">
    <citation type="submission" date="2014-02" db="EMBL/GenBank/DDBJ databases">
        <title>Transposable element dynamics among asymbiotic and ectomycorrhizal Amanita fungi.</title>
        <authorList>
            <consortium name="DOE Joint Genome Institute"/>
            <person name="Hess J."/>
            <person name="Skrede I."/>
            <person name="Wolfe B."/>
            <person name="LaButti K."/>
            <person name="Ohm R.A."/>
            <person name="Grigoriev I.V."/>
            <person name="Pringle A."/>
        </authorList>
    </citation>
    <scope>NUCLEOTIDE SEQUENCE [LARGE SCALE GENOMIC DNA]</scope>
    <source>
        <strain evidence="2 3">SKay4041</strain>
    </source>
</reference>
<evidence type="ECO:0008006" key="4">
    <source>
        <dbReference type="Google" id="ProtNLM"/>
    </source>
</evidence>
<name>A0A2A9NK93_9AGAR</name>
<protein>
    <recommendedName>
        <fullName evidence="4">Cyanovirin-N domain-containing protein</fullName>
    </recommendedName>
</protein>
<dbReference type="AlphaFoldDB" id="A0A2A9NK93"/>
<dbReference type="Proteomes" id="UP000242287">
    <property type="component" value="Unassembled WGS sequence"/>
</dbReference>
<evidence type="ECO:0000256" key="1">
    <source>
        <dbReference type="SAM" id="SignalP"/>
    </source>
</evidence>
<proteinExistence type="predicted"/>
<sequence>MKFPVLAVIAASGSFFASVSARIDCLSSTGSGACISEKVIKQGMAWNYCNQNGTKPHYLELNEGWILNGGWSSAEECYKQVDGLINTCYGQYNGGIVIGSGPNPNTLVFNFCRTPI</sequence>
<feature type="chain" id="PRO_5013309992" description="Cyanovirin-N domain-containing protein" evidence="1">
    <location>
        <begin position="22"/>
        <end position="116"/>
    </location>
</feature>
<feature type="signal peptide" evidence="1">
    <location>
        <begin position="1"/>
        <end position="21"/>
    </location>
</feature>
<accession>A0A2A9NK93</accession>
<keyword evidence="3" id="KW-1185">Reference proteome</keyword>
<keyword evidence="1" id="KW-0732">Signal</keyword>
<gene>
    <name evidence="2" type="ORF">AMATHDRAFT_66220</name>
</gene>
<organism evidence="2 3">
    <name type="scientific">Amanita thiersii Skay4041</name>
    <dbReference type="NCBI Taxonomy" id="703135"/>
    <lineage>
        <taxon>Eukaryota</taxon>
        <taxon>Fungi</taxon>
        <taxon>Dikarya</taxon>
        <taxon>Basidiomycota</taxon>
        <taxon>Agaricomycotina</taxon>
        <taxon>Agaricomycetes</taxon>
        <taxon>Agaricomycetidae</taxon>
        <taxon>Agaricales</taxon>
        <taxon>Pluteineae</taxon>
        <taxon>Amanitaceae</taxon>
        <taxon>Amanita</taxon>
    </lineage>
</organism>
<dbReference type="Pfam" id="PF21691">
    <property type="entry name" value="LDL"/>
    <property type="match status" value="1"/>
</dbReference>
<dbReference type="EMBL" id="KZ302076">
    <property type="protein sequence ID" value="PFH48120.1"/>
    <property type="molecule type" value="Genomic_DNA"/>
</dbReference>